<keyword evidence="1" id="KW-0479">Metal-binding</keyword>
<dbReference type="GO" id="GO:0046872">
    <property type="term" value="F:metal ion binding"/>
    <property type="evidence" value="ECO:0007669"/>
    <property type="project" value="UniProtKB-KW"/>
</dbReference>
<name>A0A939FMJ3_9ACTN</name>
<keyword evidence="1" id="KW-0560">Oxidoreductase</keyword>
<evidence type="ECO:0000259" key="2">
    <source>
        <dbReference type="PROSITE" id="PS51471"/>
    </source>
</evidence>
<comment type="similarity">
    <text evidence="1">Belongs to the iron/ascorbate-dependent oxidoreductase family.</text>
</comment>
<evidence type="ECO:0000256" key="1">
    <source>
        <dbReference type="RuleBase" id="RU003682"/>
    </source>
</evidence>
<sequence>MMPSTARGPNFSAVDVSAFSRQHILDVAEGGLAAARIPGFFGRATLERMTAALHRLPTVDYYPQRVAMTRFGPALNDYRTPQGVLQADRYWPDAEAAERTWREAGMEPDPVLESLDMLGRAWGEKVTTATIGGRPAFVGMMREINAGTLLHYDDIHLEYPDGLFDQEIVSELTYNAYLVVPEDGGGTRLWQHRWEAADDAHRQRYGYDPRVVDGCRNLTIRPGLGDALLFNPNHYHRVLPNGPGGPEGQRRITVTFFLGLTPAGDLVAWS</sequence>
<proteinExistence type="inferred from homology"/>
<keyword evidence="4" id="KW-1185">Reference proteome</keyword>
<keyword evidence="1" id="KW-0408">Iron</keyword>
<feature type="domain" description="Fe2OG dioxygenase" evidence="2">
    <location>
        <begin position="125"/>
        <end position="260"/>
    </location>
</feature>
<organism evidence="3 4">
    <name type="scientific">Streptomyces triculaminicus</name>
    <dbReference type="NCBI Taxonomy" id="2816232"/>
    <lineage>
        <taxon>Bacteria</taxon>
        <taxon>Bacillati</taxon>
        <taxon>Actinomycetota</taxon>
        <taxon>Actinomycetes</taxon>
        <taxon>Kitasatosporales</taxon>
        <taxon>Streptomycetaceae</taxon>
        <taxon>Streptomyces</taxon>
    </lineage>
</organism>
<reference evidence="3" key="1">
    <citation type="submission" date="2021-03" db="EMBL/GenBank/DDBJ databases">
        <title>Streptomyces strains.</title>
        <authorList>
            <person name="Lund M.B."/>
            <person name="Toerring T."/>
        </authorList>
    </citation>
    <scope>NUCLEOTIDE SEQUENCE</scope>
    <source>
        <strain evidence="3">JCM 4242</strain>
    </source>
</reference>
<evidence type="ECO:0000313" key="3">
    <source>
        <dbReference type="EMBL" id="MBO0653987.1"/>
    </source>
</evidence>
<dbReference type="Proteomes" id="UP000664781">
    <property type="component" value="Unassembled WGS sequence"/>
</dbReference>
<dbReference type="InterPro" id="IPR005123">
    <property type="entry name" value="Oxoglu/Fe-dep_dioxygenase_dom"/>
</dbReference>
<dbReference type="PROSITE" id="PS51471">
    <property type="entry name" value="FE2OG_OXY"/>
    <property type="match status" value="1"/>
</dbReference>
<dbReference type="AlphaFoldDB" id="A0A939FMJ3"/>
<protein>
    <submittedName>
        <fullName evidence="3">Proline hydroxylase</fullName>
    </submittedName>
</protein>
<dbReference type="EMBL" id="JAFMOF010000002">
    <property type="protein sequence ID" value="MBO0653987.1"/>
    <property type="molecule type" value="Genomic_DNA"/>
</dbReference>
<evidence type="ECO:0000313" key="4">
    <source>
        <dbReference type="Proteomes" id="UP000664781"/>
    </source>
</evidence>
<comment type="caution">
    <text evidence="3">The sequence shown here is derived from an EMBL/GenBank/DDBJ whole genome shotgun (WGS) entry which is preliminary data.</text>
</comment>
<dbReference type="Gene3D" id="2.60.120.620">
    <property type="entry name" value="q2cbj1_9rhob like domain"/>
    <property type="match status" value="1"/>
</dbReference>
<accession>A0A939FMJ3</accession>
<dbReference type="GO" id="GO:0016491">
    <property type="term" value="F:oxidoreductase activity"/>
    <property type="evidence" value="ECO:0007669"/>
    <property type="project" value="UniProtKB-KW"/>
</dbReference>
<gene>
    <name evidence="3" type="ORF">J1792_14740</name>
</gene>